<evidence type="ECO:0000256" key="1">
    <source>
        <dbReference type="SAM" id="MobiDB-lite"/>
    </source>
</evidence>
<feature type="compositionally biased region" description="Polar residues" evidence="1">
    <location>
        <begin position="106"/>
        <end position="115"/>
    </location>
</feature>
<sequence>MQDDNAAPAFPTIRIQPAQLGVADLAPRLARHQAVEQEQSQRPQIEASTEHFGIVPVPGKSGVQRGAPVVIAGQQCQRQGQTGQDRRQSRVRAGITRFGDIAADQQRVSLQTGKTGQRHGQRRPRIDPA</sequence>
<gene>
    <name evidence="2" type="ORF">SDC9_154750</name>
</gene>
<dbReference type="AlphaFoldDB" id="A0A645F150"/>
<feature type="region of interest" description="Disordered" evidence="1">
    <location>
        <begin position="75"/>
        <end position="129"/>
    </location>
</feature>
<accession>A0A645F150</accession>
<organism evidence="2">
    <name type="scientific">bioreactor metagenome</name>
    <dbReference type="NCBI Taxonomy" id="1076179"/>
    <lineage>
        <taxon>unclassified sequences</taxon>
        <taxon>metagenomes</taxon>
        <taxon>ecological metagenomes</taxon>
    </lineage>
</organism>
<reference evidence="2" key="1">
    <citation type="submission" date="2019-08" db="EMBL/GenBank/DDBJ databases">
        <authorList>
            <person name="Kucharzyk K."/>
            <person name="Murdoch R.W."/>
            <person name="Higgins S."/>
            <person name="Loffler F."/>
        </authorList>
    </citation>
    <scope>NUCLEOTIDE SEQUENCE</scope>
</reference>
<dbReference type="EMBL" id="VSSQ01053447">
    <property type="protein sequence ID" value="MPN07480.1"/>
    <property type="molecule type" value="Genomic_DNA"/>
</dbReference>
<protein>
    <submittedName>
        <fullName evidence="2">Uncharacterized protein</fullName>
    </submittedName>
</protein>
<name>A0A645F150_9ZZZZ</name>
<proteinExistence type="predicted"/>
<comment type="caution">
    <text evidence="2">The sequence shown here is derived from an EMBL/GenBank/DDBJ whole genome shotgun (WGS) entry which is preliminary data.</text>
</comment>
<evidence type="ECO:0000313" key="2">
    <source>
        <dbReference type="EMBL" id="MPN07480.1"/>
    </source>
</evidence>